<accession>A0A0E9VAY2</accession>
<reference evidence="1" key="1">
    <citation type="submission" date="2014-11" db="EMBL/GenBank/DDBJ databases">
        <authorList>
            <person name="Amaro Gonzalez C."/>
        </authorList>
    </citation>
    <scope>NUCLEOTIDE SEQUENCE</scope>
</reference>
<organism evidence="1">
    <name type="scientific">Anguilla anguilla</name>
    <name type="common">European freshwater eel</name>
    <name type="synonym">Muraena anguilla</name>
    <dbReference type="NCBI Taxonomy" id="7936"/>
    <lineage>
        <taxon>Eukaryota</taxon>
        <taxon>Metazoa</taxon>
        <taxon>Chordata</taxon>
        <taxon>Craniata</taxon>
        <taxon>Vertebrata</taxon>
        <taxon>Euteleostomi</taxon>
        <taxon>Actinopterygii</taxon>
        <taxon>Neopterygii</taxon>
        <taxon>Teleostei</taxon>
        <taxon>Anguilliformes</taxon>
        <taxon>Anguillidae</taxon>
        <taxon>Anguilla</taxon>
    </lineage>
</organism>
<dbReference type="AlphaFoldDB" id="A0A0E9VAY2"/>
<dbReference type="EMBL" id="GBXM01033343">
    <property type="protein sequence ID" value="JAH75234.1"/>
    <property type="molecule type" value="Transcribed_RNA"/>
</dbReference>
<proteinExistence type="predicted"/>
<protein>
    <submittedName>
        <fullName evidence="1">Uncharacterized protein</fullName>
    </submittedName>
</protein>
<name>A0A0E9VAY2_ANGAN</name>
<sequence length="43" mass="4910">MYIFRALSGFSRTSKWLDTVNLSISSVFNWPSREQTGGRGEVQ</sequence>
<evidence type="ECO:0000313" key="1">
    <source>
        <dbReference type="EMBL" id="JAH75234.1"/>
    </source>
</evidence>
<reference evidence="1" key="2">
    <citation type="journal article" date="2015" name="Fish Shellfish Immunol.">
        <title>Early steps in the European eel (Anguilla anguilla)-Vibrio vulnificus interaction in the gills: Role of the RtxA13 toxin.</title>
        <authorList>
            <person name="Callol A."/>
            <person name="Pajuelo D."/>
            <person name="Ebbesson L."/>
            <person name="Teles M."/>
            <person name="MacKenzie S."/>
            <person name="Amaro C."/>
        </authorList>
    </citation>
    <scope>NUCLEOTIDE SEQUENCE</scope>
</reference>